<evidence type="ECO:0000313" key="8">
    <source>
        <dbReference type="Proteomes" id="UP000070544"/>
    </source>
</evidence>
<keyword evidence="8" id="KW-1185">Reference proteome</keyword>
<dbReference type="AlphaFoldDB" id="A0A139A9L3"/>
<evidence type="ECO:0000313" key="7">
    <source>
        <dbReference type="EMBL" id="KXS13358.1"/>
    </source>
</evidence>
<dbReference type="Gene3D" id="2.60.120.330">
    <property type="entry name" value="B-lactam Antibiotic, Isopenicillin N Synthase, Chain"/>
    <property type="match status" value="1"/>
</dbReference>
<dbReference type="OrthoDB" id="627829at2759"/>
<evidence type="ECO:0000256" key="3">
    <source>
        <dbReference type="ARBA" id="ARBA00023004"/>
    </source>
</evidence>
<feature type="domain" description="Fe2OG dioxygenase" evidence="6">
    <location>
        <begin position="191"/>
        <end position="295"/>
    </location>
</feature>
<dbReference type="InterPro" id="IPR050295">
    <property type="entry name" value="Plant_2OG-oxidoreductases"/>
</dbReference>
<dbReference type="InterPro" id="IPR027443">
    <property type="entry name" value="IPNS-like_sf"/>
</dbReference>
<reference evidence="7 8" key="1">
    <citation type="journal article" date="2015" name="Genome Biol. Evol.">
        <title>Phylogenomic analyses indicate that early fungi evolved digesting cell walls of algal ancestors of land plants.</title>
        <authorList>
            <person name="Chang Y."/>
            <person name="Wang S."/>
            <person name="Sekimoto S."/>
            <person name="Aerts A.L."/>
            <person name="Choi C."/>
            <person name="Clum A."/>
            <person name="LaButti K.M."/>
            <person name="Lindquist E.A."/>
            <person name="Yee Ngan C."/>
            <person name="Ohm R.A."/>
            <person name="Salamov A.A."/>
            <person name="Grigoriev I.V."/>
            <person name="Spatafora J.W."/>
            <person name="Berbee M.L."/>
        </authorList>
    </citation>
    <scope>NUCLEOTIDE SEQUENCE [LARGE SCALE GENOMIC DNA]</scope>
    <source>
        <strain evidence="7 8">JEL478</strain>
    </source>
</reference>
<dbReference type="GO" id="GO:0046872">
    <property type="term" value="F:metal ion binding"/>
    <property type="evidence" value="ECO:0007669"/>
    <property type="project" value="UniProtKB-KW"/>
</dbReference>
<dbReference type="Pfam" id="PF14226">
    <property type="entry name" value="DIOX_N"/>
    <property type="match status" value="1"/>
</dbReference>
<organism evidence="7 8">
    <name type="scientific">Gonapodya prolifera (strain JEL478)</name>
    <name type="common">Monoblepharis prolifera</name>
    <dbReference type="NCBI Taxonomy" id="1344416"/>
    <lineage>
        <taxon>Eukaryota</taxon>
        <taxon>Fungi</taxon>
        <taxon>Fungi incertae sedis</taxon>
        <taxon>Chytridiomycota</taxon>
        <taxon>Chytridiomycota incertae sedis</taxon>
        <taxon>Monoblepharidomycetes</taxon>
        <taxon>Monoblepharidales</taxon>
        <taxon>Gonapodyaceae</taxon>
        <taxon>Gonapodya</taxon>
    </lineage>
</organism>
<dbReference type="GO" id="GO:0016491">
    <property type="term" value="F:oxidoreductase activity"/>
    <property type="evidence" value="ECO:0007669"/>
    <property type="project" value="UniProtKB-KW"/>
</dbReference>
<evidence type="ECO:0000256" key="1">
    <source>
        <dbReference type="ARBA" id="ARBA00008056"/>
    </source>
</evidence>
<dbReference type="OMA" id="ARETGFF"/>
<gene>
    <name evidence="7" type="ORF">M427DRAFT_100597</name>
</gene>
<sequence length="385" mass="43000">MPSATTPPYAAPSPPDFDSIPELDWSLVASGDPIDRKLFLSKLRNVLLHVGFMYLKNHPVPTELVERIKQHTVDVFNLPLERKLKMDMIDSPHFYGYNRMAFERTAGAPDIREHIDLGPDSPSTYDPSSGPLYRKMRPGPNPWPDQEDAPGFKEDVKKYIATLAPLSREFIGLVAEAIGLPRESFYQFLEAADVPQGRIKMVHYPPTDTPNAQGVGPHKDGWLTFLLQVNDVPGLQVQNHSGKWVDVPPRDGTYVVNLGKGLQHLTHGVLLATTHRVLPPPPGVHRYSCPFFQDVALDVPWTPLDVPEEVRREVGARGEVVSDVKPLEPAGASDGWQYLANRIKSHPATGLRHYPDFARMVLGEEIFLKESATLDKLLAKRDAEI</sequence>
<dbReference type="InterPro" id="IPR044861">
    <property type="entry name" value="IPNS-like_FE2OG_OXY"/>
</dbReference>
<dbReference type="EMBL" id="KQ965778">
    <property type="protein sequence ID" value="KXS13358.1"/>
    <property type="molecule type" value="Genomic_DNA"/>
</dbReference>
<dbReference type="Pfam" id="PF03171">
    <property type="entry name" value="2OG-FeII_Oxy"/>
    <property type="match status" value="1"/>
</dbReference>
<dbReference type="PANTHER" id="PTHR47991">
    <property type="entry name" value="OXOGLUTARATE/IRON-DEPENDENT DIOXYGENASE"/>
    <property type="match status" value="1"/>
</dbReference>
<dbReference type="STRING" id="1344416.A0A139A9L3"/>
<keyword evidence="2 4" id="KW-0479">Metal-binding</keyword>
<evidence type="ECO:0000256" key="2">
    <source>
        <dbReference type="ARBA" id="ARBA00022723"/>
    </source>
</evidence>
<dbReference type="PROSITE" id="PS51471">
    <property type="entry name" value="FE2OG_OXY"/>
    <property type="match status" value="1"/>
</dbReference>
<feature type="region of interest" description="Disordered" evidence="5">
    <location>
        <begin position="112"/>
        <end position="150"/>
    </location>
</feature>
<proteinExistence type="inferred from homology"/>
<evidence type="ECO:0000256" key="5">
    <source>
        <dbReference type="SAM" id="MobiDB-lite"/>
    </source>
</evidence>
<keyword evidence="3 4" id="KW-0408">Iron</keyword>
<dbReference type="InterPro" id="IPR005123">
    <property type="entry name" value="Oxoglu/Fe-dep_dioxygenase_dom"/>
</dbReference>
<evidence type="ECO:0000259" key="6">
    <source>
        <dbReference type="PROSITE" id="PS51471"/>
    </source>
</evidence>
<accession>A0A139A9L3</accession>
<comment type="similarity">
    <text evidence="1 4">Belongs to the iron/ascorbate-dependent oxidoreductase family.</text>
</comment>
<dbReference type="InterPro" id="IPR026992">
    <property type="entry name" value="DIOX_N"/>
</dbReference>
<dbReference type="SUPFAM" id="SSF51197">
    <property type="entry name" value="Clavaminate synthase-like"/>
    <property type="match status" value="1"/>
</dbReference>
<dbReference type="Proteomes" id="UP000070544">
    <property type="component" value="Unassembled WGS sequence"/>
</dbReference>
<protein>
    <submittedName>
        <fullName evidence="7">Clavaminate synthase-like protein</fullName>
    </submittedName>
</protein>
<keyword evidence="4" id="KW-0560">Oxidoreductase</keyword>
<name>A0A139A9L3_GONPJ</name>
<evidence type="ECO:0000256" key="4">
    <source>
        <dbReference type="RuleBase" id="RU003682"/>
    </source>
</evidence>